<dbReference type="GO" id="GO:0000156">
    <property type="term" value="F:phosphorelay response regulator activity"/>
    <property type="evidence" value="ECO:0007669"/>
    <property type="project" value="TreeGrafter"/>
</dbReference>
<dbReference type="InterPro" id="IPR050351">
    <property type="entry name" value="BphY/WalK/GraS-like"/>
</dbReference>
<dbReference type="GO" id="GO:0007234">
    <property type="term" value="P:osmosensory signaling via phosphorelay pathway"/>
    <property type="evidence" value="ECO:0007669"/>
    <property type="project" value="TreeGrafter"/>
</dbReference>
<dbReference type="PROSITE" id="PS50109">
    <property type="entry name" value="HIS_KIN"/>
    <property type="match status" value="1"/>
</dbReference>
<evidence type="ECO:0000256" key="5">
    <source>
        <dbReference type="ARBA" id="ARBA00022777"/>
    </source>
</evidence>
<proteinExistence type="predicted"/>
<dbReference type="Proteomes" id="UP000241193">
    <property type="component" value="Unassembled WGS sequence"/>
</dbReference>
<evidence type="ECO:0000256" key="7">
    <source>
        <dbReference type="ARBA" id="ARBA00023012"/>
    </source>
</evidence>
<accession>A0A2T4IFA0</accession>
<dbReference type="EMBL" id="PZKC01000006">
    <property type="protein sequence ID" value="PTD96460.1"/>
    <property type="molecule type" value="Genomic_DNA"/>
</dbReference>
<dbReference type="Pfam" id="PF02518">
    <property type="entry name" value="HATPase_c"/>
    <property type="match status" value="1"/>
</dbReference>
<keyword evidence="4" id="KW-0547">Nucleotide-binding</keyword>
<dbReference type="EC" id="2.7.13.3" evidence="2"/>
<dbReference type="GO" id="GO:0030295">
    <property type="term" value="F:protein kinase activator activity"/>
    <property type="evidence" value="ECO:0007669"/>
    <property type="project" value="TreeGrafter"/>
</dbReference>
<name>A0A2T4IFA0_9RHOO</name>
<keyword evidence="6" id="KW-0067">ATP-binding</keyword>
<dbReference type="GO" id="GO:0005524">
    <property type="term" value="F:ATP binding"/>
    <property type="evidence" value="ECO:0007669"/>
    <property type="project" value="UniProtKB-KW"/>
</dbReference>
<evidence type="ECO:0000313" key="9">
    <source>
        <dbReference type="EMBL" id="PTD96460.1"/>
    </source>
</evidence>
<gene>
    <name evidence="9" type="ORF">C8261_09105</name>
</gene>
<keyword evidence="5" id="KW-0418">Kinase</keyword>
<reference evidence="9 10" key="2">
    <citation type="submission" date="2018-04" db="EMBL/GenBank/DDBJ databases">
        <title>Thauera lacus sp. nov., isolated from an saline lake in Inner Mongolia, China.</title>
        <authorList>
            <person name="Liang Q.-Y."/>
        </authorList>
    </citation>
    <scope>NUCLEOTIDE SEQUENCE [LARGE SCALE GENOMIC DNA]</scope>
    <source>
        <strain evidence="9 10">D20</strain>
    </source>
</reference>
<dbReference type="GO" id="GO:0004673">
    <property type="term" value="F:protein histidine kinase activity"/>
    <property type="evidence" value="ECO:0007669"/>
    <property type="project" value="UniProtKB-EC"/>
</dbReference>
<dbReference type="OrthoDB" id="9122109at2"/>
<evidence type="ECO:0000256" key="1">
    <source>
        <dbReference type="ARBA" id="ARBA00000085"/>
    </source>
</evidence>
<evidence type="ECO:0000256" key="2">
    <source>
        <dbReference type="ARBA" id="ARBA00012438"/>
    </source>
</evidence>
<evidence type="ECO:0000256" key="4">
    <source>
        <dbReference type="ARBA" id="ARBA00022741"/>
    </source>
</evidence>
<dbReference type="AlphaFoldDB" id="A0A2T4IFA0"/>
<dbReference type="PANTHER" id="PTHR42878">
    <property type="entry name" value="TWO-COMPONENT HISTIDINE KINASE"/>
    <property type="match status" value="1"/>
</dbReference>
<keyword evidence="10" id="KW-1185">Reference proteome</keyword>
<comment type="caution">
    <text evidence="9">The sequence shown here is derived from an EMBL/GenBank/DDBJ whole genome shotgun (WGS) entry which is preliminary data.</text>
</comment>
<dbReference type="PANTHER" id="PTHR42878:SF7">
    <property type="entry name" value="SENSOR HISTIDINE KINASE GLRK"/>
    <property type="match status" value="1"/>
</dbReference>
<keyword evidence="7" id="KW-0902">Two-component regulatory system</keyword>
<evidence type="ECO:0000256" key="3">
    <source>
        <dbReference type="ARBA" id="ARBA00022679"/>
    </source>
</evidence>
<dbReference type="SUPFAM" id="SSF55874">
    <property type="entry name" value="ATPase domain of HSP90 chaperone/DNA topoisomerase II/histidine kinase"/>
    <property type="match status" value="1"/>
</dbReference>
<dbReference type="SMART" id="SM00387">
    <property type="entry name" value="HATPase_c"/>
    <property type="match status" value="1"/>
</dbReference>
<dbReference type="PRINTS" id="PR00344">
    <property type="entry name" value="BCTRLSENSOR"/>
</dbReference>
<dbReference type="InterPro" id="IPR004358">
    <property type="entry name" value="Sig_transdc_His_kin-like_C"/>
</dbReference>
<dbReference type="InterPro" id="IPR036890">
    <property type="entry name" value="HATPase_C_sf"/>
</dbReference>
<feature type="domain" description="Histidine kinase" evidence="8">
    <location>
        <begin position="9"/>
        <end position="208"/>
    </location>
</feature>
<dbReference type="InterPro" id="IPR005467">
    <property type="entry name" value="His_kinase_dom"/>
</dbReference>
<comment type="catalytic activity">
    <reaction evidence="1">
        <text>ATP + protein L-histidine = ADP + protein N-phospho-L-histidine.</text>
        <dbReference type="EC" id="2.7.13.3"/>
    </reaction>
</comment>
<organism evidence="9 10">
    <name type="scientific">Pseudothauera lacus</name>
    <dbReference type="NCBI Taxonomy" id="2136175"/>
    <lineage>
        <taxon>Bacteria</taxon>
        <taxon>Pseudomonadati</taxon>
        <taxon>Pseudomonadota</taxon>
        <taxon>Betaproteobacteria</taxon>
        <taxon>Rhodocyclales</taxon>
        <taxon>Zoogloeaceae</taxon>
        <taxon>Pseudothauera</taxon>
    </lineage>
</organism>
<dbReference type="InterPro" id="IPR003594">
    <property type="entry name" value="HATPase_dom"/>
</dbReference>
<evidence type="ECO:0000259" key="8">
    <source>
        <dbReference type="PROSITE" id="PS50109"/>
    </source>
</evidence>
<dbReference type="RefSeq" id="WP_107493381.1">
    <property type="nucleotide sequence ID" value="NZ_PZKC01000006.1"/>
</dbReference>
<evidence type="ECO:0000256" key="6">
    <source>
        <dbReference type="ARBA" id="ARBA00022840"/>
    </source>
</evidence>
<reference evidence="9 10" key="1">
    <citation type="submission" date="2018-03" db="EMBL/GenBank/DDBJ databases">
        <authorList>
            <person name="Keele B.F."/>
        </authorList>
    </citation>
    <scope>NUCLEOTIDE SEQUENCE [LARGE SCALE GENOMIC DNA]</scope>
    <source>
        <strain evidence="9 10">D20</strain>
    </source>
</reference>
<dbReference type="Gene3D" id="3.30.565.10">
    <property type="entry name" value="Histidine kinase-like ATPase, C-terminal domain"/>
    <property type="match status" value="1"/>
</dbReference>
<evidence type="ECO:0000313" key="10">
    <source>
        <dbReference type="Proteomes" id="UP000241193"/>
    </source>
</evidence>
<protein>
    <recommendedName>
        <fullName evidence="2">histidine kinase</fullName>
        <ecNumber evidence="2">2.7.13.3</ecNumber>
    </recommendedName>
</protein>
<sequence length="208" mass="21671">MSFADYAALTIHEVKNRLAALAARADSRGDRDTVREALAAAHALTALLACYKAENGWLGVDIGAHVPAEMVAELVGELAGSAEPGGGVEVVAAADAPDSVFFYDDALVRLVLGTAIHNARRSAAQRVVVGASADERWLKFTVSDDGPGYPAELLDAPVLEPGSVSDHGTGLGLTLARQVAALHDHGGRHGGVVLENRNGAHFTLRLPR</sequence>
<keyword evidence="3" id="KW-0808">Transferase</keyword>